<evidence type="ECO:0000313" key="3">
    <source>
        <dbReference type="Proteomes" id="UP000304900"/>
    </source>
</evidence>
<dbReference type="Proteomes" id="UP000304900">
    <property type="component" value="Unassembled WGS sequence"/>
</dbReference>
<keyword evidence="3" id="KW-1185">Reference proteome</keyword>
<evidence type="ECO:0000256" key="1">
    <source>
        <dbReference type="SAM" id="Phobius"/>
    </source>
</evidence>
<keyword evidence="1" id="KW-1133">Transmembrane helix</keyword>
<organism evidence="2 3">
    <name type="scientific">Dyadobacter frigoris</name>
    <dbReference type="NCBI Taxonomy" id="2576211"/>
    <lineage>
        <taxon>Bacteria</taxon>
        <taxon>Pseudomonadati</taxon>
        <taxon>Bacteroidota</taxon>
        <taxon>Cytophagia</taxon>
        <taxon>Cytophagales</taxon>
        <taxon>Spirosomataceae</taxon>
        <taxon>Dyadobacter</taxon>
    </lineage>
</organism>
<comment type="caution">
    <text evidence="2">The sequence shown here is derived from an EMBL/GenBank/DDBJ whole genome shotgun (WGS) entry which is preliminary data.</text>
</comment>
<feature type="transmembrane region" description="Helical" evidence="1">
    <location>
        <begin position="37"/>
        <end position="56"/>
    </location>
</feature>
<name>A0A4U6D4P2_9BACT</name>
<proteinExistence type="predicted"/>
<dbReference type="EMBL" id="SZVO01000004">
    <property type="protein sequence ID" value="TKT92289.1"/>
    <property type="molecule type" value="Genomic_DNA"/>
</dbReference>
<keyword evidence="1" id="KW-0472">Membrane</keyword>
<dbReference type="RefSeq" id="WP_137339834.1">
    <property type="nucleotide sequence ID" value="NZ_BSQH01000007.1"/>
</dbReference>
<reference evidence="2 3" key="1">
    <citation type="submission" date="2019-05" db="EMBL/GenBank/DDBJ databases">
        <title>Dyadobacter AR-3-8 sp. nov., isolated from arctic soil.</title>
        <authorList>
            <person name="Chaudhary D.K."/>
        </authorList>
    </citation>
    <scope>NUCLEOTIDE SEQUENCE [LARGE SCALE GENOMIC DNA]</scope>
    <source>
        <strain evidence="2 3">AR-3-8</strain>
    </source>
</reference>
<accession>A0A4U6D4P2</accession>
<gene>
    <name evidence="2" type="ORF">FDK13_09930</name>
</gene>
<keyword evidence="1" id="KW-0812">Transmembrane</keyword>
<sequence>MLRTILHQAGRSVHSKQKKAIYQNINTIQILIRFSKLASTVVECFLFNLTVLIILLKKAGP</sequence>
<protein>
    <submittedName>
        <fullName evidence="2">Uncharacterized protein</fullName>
    </submittedName>
</protein>
<evidence type="ECO:0000313" key="2">
    <source>
        <dbReference type="EMBL" id="TKT92289.1"/>
    </source>
</evidence>
<dbReference type="AlphaFoldDB" id="A0A4U6D4P2"/>